<dbReference type="InterPro" id="IPR045107">
    <property type="entry name" value="SAC3/GANP/THP3"/>
</dbReference>
<dbReference type="GO" id="GO:0006406">
    <property type="term" value="P:mRNA export from nucleus"/>
    <property type="evidence" value="ECO:0007669"/>
    <property type="project" value="TreeGrafter"/>
</dbReference>
<feature type="compositionally biased region" description="Low complexity" evidence="1">
    <location>
        <begin position="1947"/>
        <end position="1962"/>
    </location>
</feature>
<feature type="region of interest" description="Disordered" evidence="1">
    <location>
        <begin position="762"/>
        <end position="793"/>
    </location>
</feature>
<feature type="region of interest" description="Disordered" evidence="1">
    <location>
        <begin position="255"/>
        <end position="356"/>
    </location>
</feature>
<feature type="compositionally biased region" description="Polar residues" evidence="1">
    <location>
        <begin position="209"/>
        <end position="236"/>
    </location>
</feature>
<feature type="compositionally biased region" description="Polar residues" evidence="1">
    <location>
        <begin position="257"/>
        <end position="266"/>
    </location>
</feature>
<organism evidence="3 4">
    <name type="scientific">Linnemannia exigua</name>
    <dbReference type="NCBI Taxonomy" id="604196"/>
    <lineage>
        <taxon>Eukaryota</taxon>
        <taxon>Fungi</taxon>
        <taxon>Fungi incertae sedis</taxon>
        <taxon>Mucoromycota</taxon>
        <taxon>Mortierellomycotina</taxon>
        <taxon>Mortierellomycetes</taxon>
        <taxon>Mortierellales</taxon>
        <taxon>Mortierellaceae</taxon>
        <taxon>Linnemannia</taxon>
    </lineage>
</organism>
<feature type="compositionally biased region" description="Low complexity" evidence="1">
    <location>
        <begin position="993"/>
        <end position="1012"/>
    </location>
</feature>
<feature type="region of interest" description="Disordered" evidence="1">
    <location>
        <begin position="197"/>
        <end position="236"/>
    </location>
</feature>
<feature type="compositionally biased region" description="Basic and acidic residues" evidence="1">
    <location>
        <begin position="1850"/>
        <end position="1859"/>
    </location>
</feature>
<evidence type="ECO:0000256" key="1">
    <source>
        <dbReference type="SAM" id="MobiDB-lite"/>
    </source>
</evidence>
<proteinExistence type="predicted"/>
<name>A0AAD4H1X0_9FUNG</name>
<feature type="region of interest" description="Disordered" evidence="1">
    <location>
        <begin position="1741"/>
        <end position="1763"/>
    </location>
</feature>
<reference evidence="3" key="1">
    <citation type="journal article" date="2020" name="Fungal Divers.">
        <title>Resolving the Mortierellaceae phylogeny through synthesis of multi-gene phylogenetics and phylogenomics.</title>
        <authorList>
            <person name="Vandepol N."/>
            <person name="Liber J."/>
            <person name="Desiro A."/>
            <person name="Na H."/>
            <person name="Kennedy M."/>
            <person name="Barry K."/>
            <person name="Grigoriev I.V."/>
            <person name="Miller A.N."/>
            <person name="O'Donnell K."/>
            <person name="Stajich J.E."/>
            <person name="Bonito G."/>
        </authorList>
    </citation>
    <scope>NUCLEOTIDE SEQUENCE</scope>
    <source>
        <strain evidence="3">NRRL 28262</strain>
    </source>
</reference>
<dbReference type="GO" id="GO:0070390">
    <property type="term" value="C:transcription export complex 2"/>
    <property type="evidence" value="ECO:0007669"/>
    <property type="project" value="TreeGrafter"/>
</dbReference>
<feature type="compositionally biased region" description="Low complexity" evidence="1">
    <location>
        <begin position="1899"/>
        <end position="1915"/>
    </location>
</feature>
<feature type="compositionally biased region" description="Polar residues" evidence="1">
    <location>
        <begin position="774"/>
        <end position="789"/>
    </location>
</feature>
<feature type="compositionally biased region" description="Low complexity" evidence="1">
    <location>
        <begin position="38"/>
        <end position="56"/>
    </location>
</feature>
<evidence type="ECO:0000259" key="2">
    <source>
        <dbReference type="Pfam" id="PF03399"/>
    </source>
</evidence>
<feature type="compositionally biased region" description="Low complexity" evidence="1">
    <location>
        <begin position="762"/>
        <end position="773"/>
    </location>
</feature>
<feature type="compositionally biased region" description="Low complexity" evidence="1">
    <location>
        <begin position="91"/>
        <end position="108"/>
    </location>
</feature>
<feature type="compositionally biased region" description="Low complexity" evidence="1">
    <location>
        <begin position="154"/>
        <end position="182"/>
    </location>
</feature>
<dbReference type="PANTHER" id="PTHR12436:SF3">
    <property type="entry name" value="GERMINAL-CENTER ASSOCIATED NUCLEAR PROTEIN"/>
    <property type="match status" value="1"/>
</dbReference>
<feature type="compositionally biased region" description="Low complexity" evidence="1">
    <location>
        <begin position="197"/>
        <end position="207"/>
    </location>
</feature>
<feature type="region of interest" description="Disordered" evidence="1">
    <location>
        <begin position="958"/>
        <end position="1028"/>
    </location>
</feature>
<dbReference type="EMBL" id="JAAAIL010001986">
    <property type="protein sequence ID" value="KAG0262132.1"/>
    <property type="molecule type" value="Genomic_DNA"/>
</dbReference>
<accession>A0AAD4H1X0</accession>
<dbReference type="Gene3D" id="1.25.40.990">
    <property type="match status" value="1"/>
</dbReference>
<dbReference type="GO" id="GO:0005737">
    <property type="term" value="C:cytoplasm"/>
    <property type="evidence" value="ECO:0007669"/>
    <property type="project" value="TreeGrafter"/>
</dbReference>
<feature type="region of interest" description="Disordered" evidence="1">
    <location>
        <begin position="1825"/>
        <end position="1963"/>
    </location>
</feature>
<feature type="region of interest" description="Disordered" evidence="1">
    <location>
        <begin position="919"/>
        <end position="942"/>
    </location>
</feature>
<feature type="compositionally biased region" description="Low complexity" evidence="1">
    <location>
        <begin position="919"/>
        <end position="941"/>
    </location>
</feature>
<gene>
    <name evidence="3" type="ORF">BGZ95_004081</name>
</gene>
<feature type="region of interest" description="Disordered" evidence="1">
    <location>
        <begin position="153"/>
        <end position="183"/>
    </location>
</feature>
<dbReference type="InterPro" id="IPR005062">
    <property type="entry name" value="SAC3/GANP/THP3_conserved"/>
</dbReference>
<dbReference type="Proteomes" id="UP001194580">
    <property type="component" value="Unassembled WGS sequence"/>
</dbReference>
<feature type="domain" description="SAC3/GANP/THP3 conserved" evidence="2">
    <location>
        <begin position="371"/>
        <end position="670"/>
    </location>
</feature>
<keyword evidence="4" id="KW-1185">Reference proteome</keyword>
<dbReference type="Pfam" id="PF03399">
    <property type="entry name" value="SAC3_GANP"/>
    <property type="match status" value="1"/>
</dbReference>
<sequence length="1986" mass="216072">MTYVAPGLSTNHGQQQQQQQQQQHQPHAKSNLSSVFTAGSPSGGSDSDSAFSMSGSNRGGRGGYSGSPRGRGRGGAAGVPGHFKSIQWRPDGGAQMQGSSDSSMAMDSAADLTTGALSSAFNNSPSSSPGTLQQSAFGIAGYGGGNQNAGYGGSSQTTAFGTNNQNTGFGGANNNTGFGQQTSAGFTTTAFNKQWTPAASATTPAPAFQGSSPGSAFGIQTSAPPAGNSPVTAFSSAPAASQGLTTSAFNKGGFASDASTSQNNSVFAVPTPRPASSQPVTRPSQPAFTTPAKSSFSADISASQQDSNTAEDADSRMARFSSVPIGNRFEELKEKRVRERQDAIKQGTIPDPDKPRRLEDAISFVGTCLDMSPEFERHEREYQQNVEKFEKIPGTESIDHARAVKAYARPAAGAEQPLPSDVRPPKVLLSTLDYLINHIVGEGDLAESHAFVRDRTRSIRQDFTLQNSRGMEAIKAHETIARYHILCMHQLCENKSFSDQQEMEQLRKVLTSLQEFYEDMRAEGVPCPNEAEFRAYHILSHLRDPDMIRQAQQLPFHIFQNPYIQVAAEIHALTRRNNDVERRAKVQSEASPNFFSRFFKLVAGSSTTYLMACLLETNFVEIRKGALKTLNKCYLDRHNGFPVEDLVTILGFDDAEECIATCEEYELPLSTPDLSSVIFGRKDANRRYIFKESSLAMKQHRNLRIVEAKRENYTTAQIIYGKTPSPQKISAVSSMSRPAVPPTYRPSAAKPLQEVTPANVTSSSTSAIQGSSTLPNLSNAGTTISQSATGVKPGGGMFDFDLGELATRKPNGVTTSDASVPRSLLPSVFSTATTTLGVAAATPLVNQVLNSASTSSPAALSSIGHPSLSSATNNAMQQPVSSLPNATAAGPTPPGFRFSAHPATSLSTVPTTSVFAPIPSSAGSSSTATPPQPPTFAFKTPETNSPASVIPFAFSALSQTPPSSAPPSSLPHTPTLTGIFTSVSRTPGTINISSLPATTSTQPPTPTRSSPFKTPPPLSPSSTPKSDATRIVTKRGRVYPRSLVESLAKELLDAETDRLIRMTAAQMSQEVVVERSIRRAKERQETVQRETTRIMNEVMTQVANETVEVVLAEIYRETKVQRRVVAHWRSFAAKSIQRSEELQRRQDHFLSNVRAMGSRAGLTDAEPWTVKIREQNSARRLPRNARNLGHADSEMQGIKAMIASNKRKRLLSIGQEGSPDLALVAGLKKAVAPKQEMWAPLPVLDIVESRYSTTSAVAEDSTSSDQQQARRSAGLTKRRWRLFVGTPTFKEASSKWLLRKLGVDMSRATKTQQRSGTMVAVHPGHTDSATSMDVIVHGSEDASVMGLLGMSKYEIMETAAFMFEFSKIPFADHEATDQAIRQYWLSERKRLVRFLSCFPKVKQPIVFILWTSSPDVWERMSPRMVEYLELDAMVKSSKAPLLGYRFLNMDTAAMKLDRFVTGSLEWLATETKDYFEDPAAMLSNLLDKYRPIYEWALCRVSLAEGPCYSQYDEEDEEEANMWLLREKQRRKQQEQMLLNGAGANGAGDGELEHLAPPKNLFVESVETGFNLAVRLFNMELENIAQTIETKGKGETREGAAQEGRVKDAMARFIRQAALPEMKPRSVLDRILFGMDSKSAFCDFMDVYIATMGGLAKEPQNSQDKALMRTDIWKLLRSSTEDRVPLETIFKRISSQVLTWIEAGILDTERFSIRLKKWESLRDSLEYQQNQYRLQQQQIDSVDWEDENESDPNNNGRTGRSLGGSSDLAFTPLLIHDEVDVDENVFDFDTTAQSEVRIWERAVAKQAREREDRALAVPVETSSLADRAGLTAPSTMALGTNRFGDSRKRRAPESPRETLKKSRMLARSTLGSSKNDENLYLASNSASRPSSPPNGIAADGTLSASGSGTSSPGLPSVTRPWSLPLSKAVSPLSASGTPTPSSTPPATTPIASATGTTSASSPGVDRLARLRSLIKEVKATTHLPPRP</sequence>
<dbReference type="PANTHER" id="PTHR12436">
    <property type="entry name" value="80 KDA MCM3-ASSOCIATED PROTEIN"/>
    <property type="match status" value="1"/>
</dbReference>
<feature type="compositionally biased region" description="Polar residues" evidence="1">
    <location>
        <begin position="28"/>
        <end position="37"/>
    </location>
</feature>
<evidence type="ECO:0000313" key="3">
    <source>
        <dbReference type="EMBL" id="KAG0262132.1"/>
    </source>
</evidence>
<evidence type="ECO:0000313" key="4">
    <source>
        <dbReference type="Proteomes" id="UP001194580"/>
    </source>
</evidence>
<feature type="region of interest" description="Disordered" evidence="1">
    <location>
        <begin position="869"/>
        <end position="903"/>
    </location>
</feature>
<protein>
    <recommendedName>
        <fullName evidence="2">SAC3/GANP/THP3 conserved domain-containing protein</fullName>
    </recommendedName>
</protein>
<feature type="compositionally biased region" description="Polar residues" evidence="1">
    <location>
        <begin position="978"/>
        <end position="992"/>
    </location>
</feature>
<feature type="compositionally biased region" description="Polar residues" evidence="1">
    <location>
        <begin position="869"/>
        <end position="885"/>
    </location>
</feature>
<feature type="compositionally biased region" description="Low complexity" evidence="1">
    <location>
        <begin position="14"/>
        <end position="25"/>
    </location>
</feature>
<feature type="compositionally biased region" description="Low complexity" evidence="1">
    <location>
        <begin position="1929"/>
        <end position="1939"/>
    </location>
</feature>
<feature type="compositionally biased region" description="Polar residues" evidence="1">
    <location>
        <begin position="274"/>
        <end position="310"/>
    </location>
</feature>
<feature type="region of interest" description="Disordered" evidence="1">
    <location>
        <begin position="1"/>
        <end position="108"/>
    </location>
</feature>
<comment type="caution">
    <text evidence="3">The sequence shown here is derived from an EMBL/GenBank/DDBJ whole genome shotgun (WGS) entry which is preliminary data.</text>
</comment>
<feature type="compositionally biased region" description="Basic and acidic residues" evidence="1">
    <location>
        <begin position="328"/>
        <end position="343"/>
    </location>
</feature>